<evidence type="ECO:0000256" key="4">
    <source>
        <dbReference type="ARBA" id="ARBA00022525"/>
    </source>
</evidence>
<evidence type="ECO:0000256" key="2">
    <source>
        <dbReference type="ARBA" id="ARBA00004613"/>
    </source>
</evidence>
<dbReference type="PRINTS" id="PR00765">
    <property type="entry name" value="CRBOXYPTASEA"/>
</dbReference>
<reference evidence="19" key="1">
    <citation type="submission" date="2022-11" db="UniProtKB">
        <authorList>
            <consortium name="WormBaseParasite"/>
        </authorList>
    </citation>
    <scope>IDENTIFICATION</scope>
</reference>
<dbReference type="FunFam" id="3.30.70.340:FF:000002">
    <property type="entry name" value="Carboxypeptidase A"/>
    <property type="match status" value="1"/>
</dbReference>
<feature type="chain" id="PRO_5036953697" description="Zinc carboxypeptidase A 1" evidence="16">
    <location>
        <begin position="22"/>
        <end position="503"/>
    </location>
</feature>
<protein>
    <recommendedName>
        <fullName evidence="14">Zinc carboxypeptidase A 1</fullName>
    </recommendedName>
</protein>
<dbReference type="PROSITE" id="PS52035">
    <property type="entry name" value="PEPTIDASE_M14"/>
    <property type="match status" value="1"/>
</dbReference>
<dbReference type="Gene3D" id="3.30.70.340">
    <property type="entry name" value="Metallocarboxypeptidase-like"/>
    <property type="match status" value="1"/>
</dbReference>
<evidence type="ECO:0000256" key="6">
    <source>
        <dbReference type="ARBA" id="ARBA00022670"/>
    </source>
</evidence>
<evidence type="ECO:0000313" key="19">
    <source>
        <dbReference type="WBParaSite" id="nRc.2.0.1.t04032-RA"/>
    </source>
</evidence>
<dbReference type="Proteomes" id="UP000887565">
    <property type="component" value="Unplaced"/>
</dbReference>
<keyword evidence="8 16" id="KW-0732">Signal</keyword>
<evidence type="ECO:0000256" key="15">
    <source>
        <dbReference type="PROSITE-ProRule" id="PRU01379"/>
    </source>
</evidence>
<dbReference type="InterPro" id="IPR000834">
    <property type="entry name" value="Peptidase_M14"/>
</dbReference>
<dbReference type="FunFam" id="3.40.630.10:FF:000040">
    <property type="entry name" value="zinc carboxypeptidase"/>
    <property type="match status" value="1"/>
</dbReference>
<keyword evidence="18" id="KW-1185">Reference proteome</keyword>
<name>A0A915HRN5_ROMCU</name>
<evidence type="ECO:0000256" key="9">
    <source>
        <dbReference type="ARBA" id="ARBA00022801"/>
    </source>
</evidence>
<dbReference type="InterPro" id="IPR057246">
    <property type="entry name" value="CARBOXYPEPT_ZN_1"/>
</dbReference>
<evidence type="ECO:0000256" key="12">
    <source>
        <dbReference type="ARBA" id="ARBA00023157"/>
    </source>
</evidence>
<dbReference type="OMA" id="ICQTSHI"/>
<comment type="cofactor">
    <cofactor evidence="1">
        <name>Zn(2+)</name>
        <dbReference type="ChEBI" id="CHEBI:29105"/>
    </cofactor>
</comment>
<dbReference type="AlphaFoldDB" id="A0A915HRN5"/>
<dbReference type="Pfam" id="PF02244">
    <property type="entry name" value="Propep_M14"/>
    <property type="match status" value="1"/>
</dbReference>
<dbReference type="PROSITE" id="PS00132">
    <property type="entry name" value="CARBOXYPEPT_ZN_1"/>
    <property type="match status" value="1"/>
</dbReference>
<keyword evidence="9" id="KW-0378">Hydrolase</keyword>
<evidence type="ECO:0000313" key="18">
    <source>
        <dbReference type="Proteomes" id="UP000887565"/>
    </source>
</evidence>
<organism evidence="18 19">
    <name type="scientific">Romanomermis culicivorax</name>
    <name type="common">Nematode worm</name>
    <dbReference type="NCBI Taxonomy" id="13658"/>
    <lineage>
        <taxon>Eukaryota</taxon>
        <taxon>Metazoa</taxon>
        <taxon>Ecdysozoa</taxon>
        <taxon>Nematoda</taxon>
        <taxon>Enoplea</taxon>
        <taxon>Dorylaimia</taxon>
        <taxon>Mermithida</taxon>
        <taxon>Mermithoidea</taxon>
        <taxon>Mermithidae</taxon>
        <taxon>Romanomermis</taxon>
    </lineage>
</organism>
<dbReference type="PANTHER" id="PTHR11705:SF91">
    <property type="entry name" value="FI01817P-RELATED"/>
    <property type="match status" value="1"/>
</dbReference>
<evidence type="ECO:0000256" key="3">
    <source>
        <dbReference type="ARBA" id="ARBA00005988"/>
    </source>
</evidence>
<comment type="function">
    <text evidence="13">Involved in the digestion of the blood meal.</text>
</comment>
<dbReference type="SMART" id="SM00631">
    <property type="entry name" value="Zn_pept"/>
    <property type="match status" value="1"/>
</dbReference>
<keyword evidence="7" id="KW-0479">Metal-binding</keyword>
<keyword evidence="10" id="KW-0862">Zinc</keyword>
<dbReference type="InterPro" id="IPR036990">
    <property type="entry name" value="M14A-like_propep"/>
</dbReference>
<dbReference type="SUPFAM" id="SSF53187">
    <property type="entry name" value="Zn-dependent exopeptidases"/>
    <property type="match status" value="1"/>
</dbReference>
<dbReference type="WBParaSite" id="nRc.2.0.1.t04032-RA">
    <property type="protein sequence ID" value="nRc.2.0.1.t04032-RA"/>
    <property type="gene ID" value="nRc.2.0.1.g04032"/>
</dbReference>
<proteinExistence type="inferred from homology"/>
<keyword evidence="11" id="KW-0482">Metalloprotease</keyword>
<comment type="subcellular location">
    <subcellularLocation>
        <location evidence="2">Secreted</location>
    </subcellularLocation>
</comment>
<dbReference type="Gene3D" id="3.40.630.10">
    <property type="entry name" value="Zn peptidases"/>
    <property type="match status" value="1"/>
</dbReference>
<feature type="domain" description="Peptidase M14" evidence="17">
    <location>
        <begin position="136"/>
        <end position="469"/>
    </location>
</feature>
<evidence type="ECO:0000256" key="14">
    <source>
        <dbReference type="ARBA" id="ARBA00069039"/>
    </source>
</evidence>
<evidence type="ECO:0000256" key="11">
    <source>
        <dbReference type="ARBA" id="ARBA00023049"/>
    </source>
</evidence>
<keyword evidence="6" id="KW-0645">Protease</keyword>
<feature type="signal peptide" evidence="16">
    <location>
        <begin position="1"/>
        <end position="21"/>
    </location>
</feature>
<keyword evidence="5" id="KW-0121">Carboxypeptidase</keyword>
<evidence type="ECO:0000256" key="8">
    <source>
        <dbReference type="ARBA" id="ARBA00022729"/>
    </source>
</evidence>
<evidence type="ECO:0000256" key="16">
    <source>
        <dbReference type="SAM" id="SignalP"/>
    </source>
</evidence>
<evidence type="ECO:0000256" key="7">
    <source>
        <dbReference type="ARBA" id="ARBA00022723"/>
    </source>
</evidence>
<evidence type="ECO:0000259" key="17">
    <source>
        <dbReference type="PROSITE" id="PS52035"/>
    </source>
</evidence>
<dbReference type="CDD" id="cd03860">
    <property type="entry name" value="M14_CP_A-B_like"/>
    <property type="match status" value="1"/>
</dbReference>
<evidence type="ECO:0000256" key="1">
    <source>
        <dbReference type="ARBA" id="ARBA00001947"/>
    </source>
</evidence>
<dbReference type="GO" id="GO:0006508">
    <property type="term" value="P:proteolysis"/>
    <property type="evidence" value="ECO:0007669"/>
    <property type="project" value="UniProtKB-KW"/>
</dbReference>
<dbReference type="PROSITE" id="PS00133">
    <property type="entry name" value="CARBOXYPEPT_ZN_2"/>
    <property type="match status" value="1"/>
</dbReference>
<dbReference type="Pfam" id="PF00246">
    <property type="entry name" value="Peptidase_M14"/>
    <property type="match status" value="1"/>
</dbReference>
<evidence type="ECO:0000256" key="5">
    <source>
        <dbReference type="ARBA" id="ARBA00022645"/>
    </source>
</evidence>
<dbReference type="GO" id="GO:0004181">
    <property type="term" value="F:metallocarboxypeptidase activity"/>
    <property type="evidence" value="ECO:0007669"/>
    <property type="project" value="InterPro"/>
</dbReference>
<keyword evidence="12" id="KW-1015">Disulfide bond</keyword>
<comment type="similarity">
    <text evidence="3 15">Belongs to the peptidase M14 family.</text>
</comment>
<dbReference type="GO" id="GO:0005615">
    <property type="term" value="C:extracellular space"/>
    <property type="evidence" value="ECO:0007669"/>
    <property type="project" value="TreeGrafter"/>
</dbReference>
<dbReference type="GO" id="GO:0008270">
    <property type="term" value="F:zinc ion binding"/>
    <property type="evidence" value="ECO:0007669"/>
    <property type="project" value="InterPro"/>
</dbReference>
<dbReference type="SUPFAM" id="SSF54897">
    <property type="entry name" value="Protease propeptides/inhibitors"/>
    <property type="match status" value="1"/>
</dbReference>
<feature type="active site" description="Proton donor/acceptor" evidence="15">
    <location>
        <position position="433"/>
    </location>
</feature>
<keyword evidence="4" id="KW-0964">Secreted</keyword>
<dbReference type="InterPro" id="IPR003146">
    <property type="entry name" value="M14A_act_pep"/>
</dbReference>
<dbReference type="PANTHER" id="PTHR11705">
    <property type="entry name" value="PROTEASE FAMILY M14 CARBOXYPEPTIDASE A,B"/>
    <property type="match status" value="1"/>
</dbReference>
<evidence type="ECO:0000256" key="10">
    <source>
        <dbReference type="ARBA" id="ARBA00022833"/>
    </source>
</evidence>
<sequence length="503" mass="57172">MTKGITGLLACWTIIVTMVSADDEKQSHKVYRIVPDSDNQVQILKSMTKYSTKRGLNFWSYPSNIGRPVDVMVDPDKNADFLKTLDQFGISNYTIKIDDVQKLIQEKQTTNKSAWSRIMYDLPFRSVNKVNFNVADFHSYAEITKYLQDLAANYPSFIKLFSMGDSVENRKLWVLQIDKPSLQGPPKKAVYIDAGIHAREWLAPTTALYFINELVSGYLRNDPQIVQYVENLVWYVAPLVNPDGYEYTRSSSNPNVRLWRKNRGKSVCKQKNWFSQSCCSGVDLNRNFGYRWGETGASDDPCEEIFKGQTAFSEPESRSIRDFVASHLSTIDAYVTLHTYSQMWIYPYGNRKRNYPPDVNALRGTALSATGALKQVYGTQYKRGTALSATGALKQVYGTQYKVGTGADLLYDASGGSDDWTKSMGVKYVYLIELRPGEMDDDGFIVGREQITPTGRETWQGVRVVADTVLEKNGFKVVKNRRLQRKVQRPNIRRSWSSITNAL</sequence>
<evidence type="ECO:0000256" key="13">
    <source>
        <dbReference type="ARBA" id="ARBA00057299"/>
    </source>
</evidence>
<accession>A0A915HRN5</accession>
<dbReference type="InterPro" id="IPR057247">
    <property type="entry name" value="CARBOXYPEPT_ZN_2"/>
</dbReference>